<dbReference type="AlphaFoldDB" id="A0AAX2TLY6"/>
<reference evidence="1 2" key="1">
    <citation type="submission" date="2019-04" db="EMBL/GenBank/DDBJ databases">
        <title>The CDC panel for molecular diagnostics of ciprofloxacin resistance and its use for research and clinical development.</title>
        <authorList>
            <person name="Liu H."/>
            <person name="Tang K."/>
            <person name="Pham C."/>
            <person name="Schmerer M."/>
        </authorList>
    </citation>
    <scope>NUCLEOTIDE SEQUENCE [LARGE SCALE GENOMIC DNA]</scope>
    <source>
        <strain evidence="1 2">LRRBGS_0742</strain>
    </source>
</reference>
<organism evidence="1 2">
    <name type="scientific">Neisseria gonorrhoeae</name>
    <dbReference type="NCBI Taxonomy" id="485"/>
    <lineage>
        <taxon>Bacteria</taxon>
        <taxon>Pseudomonadati</taxon>
        <taxon>Pseudomonadota</taxon>
        <taxon>Betaproteobacteria</taxon>
        <taxon>Neisseriales</taxon>
        <taxon>Neisseriaceae</taxon>
        <taxon>Neisseria</taxon>
    </lineage>
</organism>
<accession>A0AAX2TLY6</accession>
<name>A0AAX2TLY6_NEIGO</name>
<feature type="non-terminal residue" evidence="1">
    <location>
        <position position="35"/>
    </location>
</feature>
<evidence type="ECO:0000313" key="2">
    <source>
        <dbReference type="Proteomes" id="UP000307092"/>
    </source>
</evidence>
<dbReference type="EMBL" id="SUQX01000337">
    <property type="protein sequence ID" value="TJX00558.1"/>
    <property type="molecule type" value="Genomic_DNA"/>
</dbReference>
<comment type="caution">
    <text evidence="1">The sequence shown here is derived from an EMBL/GenBank/DDBJ whole genome shotgun (WGS) entry which is preliminary data.</text>
</comment>
<sequence length="35" mass="3699">MADAADTASGPVLEIAGARATIRLNRPKHLNRLQA</sequence>
<dbReference type="Proteomes" id="UP000307092">
    <property type="component" value="Unassembled WGS sequence"/>
</dbReference>
<proteinExistence type="predicted"/>
<evidence type="ECO:0000313" key="1">
    <source>
        <dbReference type="EMBL" id="TJX00558.1"/>
    </source>
</evidence>
<gene>
    <name evidence="1" type="ORF">E8M63_14305</name>
</gene>
<protein>
    <submittedName>
        <fullName evidence="1">Enoyl-CoA hydratase/isomerase family protein</fullName>
    </submittedName>
</protein>